<comment type="caution">
    <text evidence="1">The sequence shown here is derived from an EMBL/GenBank/DDBJ whole genome shotgun (WGS) entry which is preliminary data.</text>
</comment>
<keyword evidence="2" id="KW-1185">Reference proteome</keyword>
<dbReference type="EMBL" id="MQVR01000007">
    <property type="protein sequence ID" value="OKL54825.1"/>
    <property type="molecule type" value="Genomic_DNA"/>
</dbReference>
<sequence length="75" mass="8105">MTQYLAESSSITPDMIDGFFVGWPNPPSAGTLIKVMDSSAIDRCCDADVLPYYEKLGFITGESACIRNPQALTAI</sequence>
<name>A0A1Q5Q4S1_9ACTO</name>
<protein>
    <submittedName>
        <fullName evidence="1">Uncharacterized protein</fullName>
    </submittedName>
</protein>
<dbReference type="RefSeq" id="WP_073715777.1">
    <property type="nucleotide sequence ID" value="NZ_MQVR01000007.1"/>
</dbReference>
<gene>
    <name evidence="1" type="ORF">BSZ39_02280</name>
</gene>
<dbReference type="AlphaFoldDB" id="A0A1Q5Q4S1"/>
<reference evidence="2" key="1">
    <citation type="submission" date="2016-12" db="EMBL/GenBank/DDBJ databases">
        <authorList>
            <person name="Meng X."/>
        </authorList>
    </citation>
    <scope>NUCLEOTIDE SEQUENCE [LARGE SCALE GENOMIC DNA]</scope>
    <source>
        <strain evidence="2">DSM 19116</strain>
    </source>
</reference>
<proteinExistence type="predicted"/>
<accession>A0A1Q5Q4S1</accession>
<dbReference type="Proteomes" id="UP000185628">
    <property type="component" value="Unassembled WGS sequence"/>
</dbReference>
<evidence type="ECO:0000313" key="1">
    <source>
        <dbReference type="EMBL" id="OKL54825.1"/>
    </source>
</evidence>
<organism evidence="1 2">
    <name type="scientific">Bowdeniella nasicola</name>
    <dbReference type="NCBI Taxonomy" id="208480"/>
    <lineage>
        <taxon>Bacteria</taxon>
        <taxon>Bacillati</taxon>
        <taxon>Actinomycetota</taxon>
        <taxon>Actinomycetes</taxon>
        <taxon>Actinomycetales</taxon>
        <taxon>Actinomycetaceae</taxon>
        <taxon>Bowdeniella</taxon>
    </lineage>
</organism>
<dbReference type="OrthoDB" id="4936934at2"/>
<evidence type="ECO:0000313" key="2">
    <source>
        <dbReference type="Proteomes" id="UP000185628"/>
    </source>
</evidence>